<organism evidence="1 2">
    <name type="scientific">Byssothecium circinans</name>
    <dbReference type="NCBI Taxonomy" id="147558"/>
    <lineage>
        <taxon>Eukaryota</taxon>
        <taxon>Fungi</taxon>
        <taxon>Dikarya</taxon>
        <taxon>Ascomycota</taxon>
        <taxon>Pezizomycotina</taxon>
        <taxon>Dothideomycetes</taxon>
        <taxon>Pleosporomycetidae</taxon>
        <taxon>Pleosporales</taxon>
        <taxon>Massarineae</taxon>
        <taxon>Massarinaceae</taxon>
        <taxon>Byssothecium</taxon>
    </lineage>
</organism>
<evidence type="ECO:0000313" key="1">
    <source>
        <dbReference type="EMBL" id="KAF1962490.1"/>
    </source>
</evidence>
<sequence>MEGFRKEVFRRWRKEIPPCPSLSKGINAVARKCLDRDRWITIEIRNLGKRFLKDQIGVVPMIVLEKPDDTYQMVRLPESIAHVCFTFPLHEGVVPLDERLDLTILLQEQDFAAFVRQIRILNLVTNYNVPEGTGHWWYGGAMYRGRDGLRVTANFDTNVRVDRIRSMMSCLKMFKGRLNEVSISGSSIPVEARAIEKSILVRPTSVAEFTYWEILCHRSWLKHQLDLCMKRKEPMSAVNISEMYCDAIRNWLNLDETPESGHSHPLYASQQVSQFQKLCQATHGLNIALLNIEHSETMPLTQHFDLVWIGQPSFDEDAIDVVVEEAGPLLKAYTRVVIGIWQLVQGKWQTESQRELPFPQDLTPIELGGPTPLTAHWVRDAAGKLVEAWELAKQTDCPADQFALYESCHTFAQHILEINGAVVSNDVLEAIHEFWDIIKGKIKPVKFIVGKNAFPKELHDKEIFDILPKYEKCAPGNDEWSLFDGPWNLWLENSDGRVDHSEGFWPM</sequence>
<keyword evidence="2" id="KW-1185">Reference proteome</keyword>
<evidence type="ECO:0000313" key="2">
    <source>
        <dbReference type="Proteomes" id="UP000800035"/>
    </source>
</evidence>
<dbReference type="AlphaFoldDB" id="A0A6A5UDV2"/>
<accession>A0A6A5UDV2</accession>
<protein>
    <submittedName>
        <fullName evidence="1">Uncharacterized protein</fullName>
    </submittedName>
</protein>
<proteinExistence type="predicted"/>
<gene>
    <name evidence="1" type="ORF">CC80DRAFT_542805</name>
</gene>
<reference evidence="1" key="1">
    <citation type="journal article" date="2020" name="Stud. Mycol.">
        <title>101 Dothideomycetes genomes: a test case for predicting lifestyles and emergence of pathogens.</title>
        <authorList>
            <person name="Haridas S."/>
            <person name="Albert R."/>
            <person name="Binder M."/>
            <person name="Bloem J."/>
            <person name="Labutti K."/>
            <person name="Salamov A."/>
            <person name="Andreopoulos B."/>
            <person name="Baker S."/>
            <person name="Barry K."/>
            <person name="Bills G."/>
            <person name="Bluhm B."/>
            <person name="Cannon C."/>
            <person name="Castanera R."/>
            <person name="Culley D."/>
            <person name="Daum C."/>
            <person name="Ezra D."/>
            <person name="Gonzalez J."/>
            <person name="Henrissat B."/>
            <person name="Kuo A."/>
            <person name="Liang C."/>
            <person name="Lipzen A."/>
            <person name="Lutzoni F."/>
            <person name="Magnuson J."/>
            <person name="Mondo S."/>
            <person name="Nolan M."/>
            <person name="Ohm R."/>
            <person name="Pangilinan J."/>
            <person name="Park H.-J."/>
            <person name="Ramirez L."/>
            <person name="Alfaro M."/>
            <person name="Sun H."/>
            <person name="Tritt A."/>
            <person name="Yoshinaga Y."/>
            <person name="Zwiers L.-H."/>
            <person name="Turgeon B."/>
            <person name="Goodwin S."/>
            <person name="Spatafora J."/>
            <person name="Crous P."/>
            <person name="Grigoriev I."/>
        </authorList>
    </citation>
    <scope>NUCLEOTIDE SEQUENCE</scope>
    <source>
        <strain evidence="1">CBS 675.92</strain>
    </source>
</reference>
<dbReference type="Proteomes" id="UP000800035">
    <property type="component" value="Unassembled WGS sequence"/>
</dbReference>
<dbReference type="EMBL" id="ML976979">
    <property type="protein sequence ID" value="KAF1962490.1"/>
    <property type="molecule type" value="Genomic_DNA"/>
</dbReference>
<name>A0A6A5UDV2_9PLEO</name>